<dbReference type="AlphaFoldDB" id="A0A397SVM0"/>
<dbReference type="GO" id="GO:0003697">
    <property type="term" value="F:single-stranded DNA binding"/>
    <property type="evidence" value="ECO:0007669"/>
    <property type="project" value="InterPro"/>
</dbReference>
<keyword evidence="2" id="KW-1185">Reference proteome</keyword>
<comment type="caution">
    <text evidence="1">The sequence shown here is derived from an EMBL/GenBank/DDBJ whole genome shotgun (WGS) entry which is preliminary data.</text>
</comment>
<dbReference type="GO" id="GO:1990879">
    <property type="term" value="C:CST complex"/>
    <property type="evidence" value="ECO:0007669"/>
    <property type="project" value="InterPro"/>
</dbReference>
<name>A0A397SVM0_9GLOM</name>
<dbReference type="EMBL" id="QKYT01000287">
    <property type="protein sequence ID" value="RIA87907.1"/>
    <property type="molecule type" value="Genomic_DNA"/>
</dbReference>
<sequence>MKFPPGKIILLDEFDDFEVNSEKWIGNYFRIAGKLIYHSMSKNLAVIEQNVKYTTDKEKQCDDQPHNNVKTRKCFLIVDTKLVEDEPYIEGKIVEFLGLLINDNISDSKFCQLPQKIKEMITTDTCVQRKSFPLLEARIFRMVDFMDMNLYQEVVNIRNKHEQEELIYN</sequence>
<protein>
    <submittedName>
        <fullName evidence="1">Uncharacterized protein</fullName>
    </submittedName>
</protein>
<organism evidence="1 2">
    <name type="scientific">Glomus cerebriforme</name>
    <dbReference type="NCBI Taxonomy" id="658196"/>
    <lineage>
        <taxon>Eukaryota</taxon>
        <taxon>Fungi</taxon>
        <taxon>Fungi incertae sedis</taxon>
        <taxon>Mucoromycota</taxon>
        <taxon>Glomeromycotina</taxon>
        <taxon>Glomeromycetes</taxon>
        <taxon>Glomerales</taxon>
        <taxon>Glomeraceae</taxon>
        <taxon>Glomus</taxon>
    </lineage>
</organism>
<reference evidence="1 2" key="1">
    <citation type="submission" date="2018-06" db="EMBL/GenBank/DDBJ databases">
        <title>Comparative genomics reveals the genomic features of Rhizophagus irregularis, R. cerebriforme, R. diaphanum and Gigaspora rosea, and their symbiotic lifestyle signature.</title>
        <authorList>
            <person name="Morin E."/>
            <person name="San Clemente H."/>
            <person name="Chen E.C.H."/>
            <person name="De La Providencia I."/>
            <person name="Hainaut M."/>
            <person name="Kuo A."/>
            <person name="Kohler A."/>
            <person name="Murat C."/>
            <person name="Tang N."/>
            <person name="Roy S."/>
            <person name="Loubradou J."/>
            <person name="Henrissat B."/>
            <person name="Grigoriev I.V."/>
            <person name="Corradi N."/>
            <person name="Roux C."/>
            <person name="Martin F.M."/>
        </authorList>
    </citation>
    <scope>NUCLEOTIDE SEQUENCE [LARGE SCALE GENOMIC DNA]</scope>
    <source>
        <strain evidence="1 2">DAOM 227022</strain>
    </source>
</reference>
<dbReference type="STRING" id="658196.A0A397SVM0"/>
<dbReference type="Proteomes" id="UP000265703">
    <property type="component" value="Unassembled WGS sequence"/>
</dbReference>
<dbReference type="Pfam" id="PF15490">
    <property type="entry name" value="Ten1_2"/>
    <property type="match status" value="1"/>
</dbReference>
<dbReference type="OrthoDB" id="342190at2759"/>
<dbReference type="InterPro" id="IPR012340">
    <property type="entry name" value="NA-bd_OB-fold"/>
</dbReference>
<accession>A0A397SVM0</accession>
<dbReference type="Gene3D" id="2.40.50.140">
    <property type="entry name" value="Nucleic acid-binding proteins"/>
    <property type="match status" value="1"/>
</dbReference>
<gene>
    <name evidence="1" type="ORF">C1645_827124</name>
</gene>
<evidence type="ECO:0000313" key="1">
    <source>
        <dbReference type="EMBL" id="RIA87907.1"/>
    </source>
</evidence>
<dbReference type="InterPro" id="IPR029146">
    <property type="entry name" value="Ten1_animal_plant"/>
</dbReference>
<proteinExistence type="predicted"/>
<evidence type="ECO:0000313" key="2">
    <source>
        <dbReference type="Proteomes" id="UP000265703"/>
    </source>
</evidence>